<keyword evidence="3" id="KW-1185">Reference proteome</keyword>
<dbReference type="Gene3D" id="1.10.10.10">
    <property type="entry name" value="Winged helix-like DNA-binding domain superfamily/Winged helix DNA-binding domain"/>
    <property type="match status" value="1"/>
</dbReference>
<dbReference type="Pfam" id="PF05043">
    <property type="entry name" value="Mga"/>
    <property type="match status" value="1"/>
</dbReference>
<feature type="domain" description="Mga helix-turn-helix" evidence="1">
    <location>
        <begin position="81"/>
        <end position="156"/>
    </location>
</feature>
<sequence>MFRLTKDTWLKQDILDYLDNQPEPIYFQELLKEFPQISLSTLQKKCRELDELIQDCCPDQTVQLLIDKRNGIQLVRAQDNLQKVTSALIKNELPYQLVKRFIYVDSFEASDICEELNISQSQLRRKVRDFNTLTNKYGIHVTVSREVKIFGSEVMRRALAIYTLSTTYRQFSAIEWIDNPDFYFNQSVKILDYLDLPLIHSHIESISLVTLIIEQAIRGKRVIHLSDEIIEIFSLIQLPKKPYFLAHWDEYDWIYFIATIYGANFASFDLDIADSLKGYVVHSEIAQTWVTLFEKHFSKLNDSDYELIHNHLFRGYLTYEVLHVDFTFFGSHTLNTVKTIETLHPRYYKVFESFWQAYITTYPLYNTEYVKLQNLLTCHLIKSLDYFLPTITLYLDTNLMFSFEKLLQSRIISYFSTDYEIRFITNREDADFIISTFACTICKNTSQDKFILIEPSLSANDFQEMKKRFDAHSS</sequence>
<comment type="caution">
    <text evidence="2">The sequence shown here is derived from an EMBL/GenBank/DDBJ whole genome shotgun (WGS) entry which is preliminary data.</text>
</comment>
<dbReference type="Proteomes" id="UP001595969">
    <property type="component" value="Unassembled WGS sequence"/>
</dbReference>
<dbReference type="InterPro" id="IPR036388">
    <property type="entry name" value="WH-like_DNA-bd_sf"/>
</dbReference>
<dbReference type="RefSeq" id="WP_204653533.1">
    <property type="nucleotide sequence ID" value="NZ_JAFBFD010000010.1"/>
</dbReference>
<dbReference type="InterPro" id="IPR007737">
    <property type="entry name" value="Mga_HTH"/>
</dbReference>
<organism evidence="2 3">
    <name type="scientific">Enterococcus lemanii</name>
    <dbReference type="NCBI Taxonomy" id="1159752"/>
    <lineage>
        <taxon>Bacteria</taxon>
        <taxon>Bacillati</taxon>
        <taxon>Bacillota</taxon>
        <taxon>Bacilli</taxon>
        <taxon>Lactobacillales</taxon>
        <taxon>Enterococcaceae</taxon>
        <taxon>Enterococcus</taxon>
    </lineage>
</organism>
<protein>
    <submittedName>
        <fullName evidence="2">Helix-turn-helix domain-containing protein</fullName>
    </submittedName>
</protein>
<evidence type="ECO:0000313" key="2">
    <source>
        <dbReference type="EMBL" id="MFC4718765.1"/>
    </source>
</evidence>
<reference evidence="3" key="1">
    <citation type="journal article" date="2019" name="Int. J. Syst. Evol. Microbiol.">
        <title>The Global Catalogue of Microorganisms (GCM) 10K type strain sequencing project: providing services to taxonomists for standard genome sequencing and annotation.</title>
        <authorList>
            <consortium name="The Broad Institute Genomics Platform"/>
            <consortium name="The Broad Institute Genome Sequencing Center for Infectious Disease"/>
            <person name="Wu L."/>
            <person name="Ma J."/>
        </authorList>
    </citation>
    <scope>NUCLEOTIDE SEQUENCE [LARGE SCALE GENOMIC DNA]</scope>
    <source>
        <strain evidence="3">CGMCC 1.19032</strain>
    </source>
</reference>
<proteinExistence type="predicted"/>
<evidence type="ECO:0000313" key="3">
    <source>
        <dbReference type="Proteomes" id="UP001595969"/>
    </source>
</evidence>
<dbReference type="EMBL" id="JBHSGS010000016">
    <property type="protein sequence ID" value="MFC4718765.1"/>
    <property type="molecule type" value="Genomic_DNA"/>
</dbReference>
<name>A0ABV9MT87_9ENTE</name>
<gene>
    <name evidence="2" type="ORF">ACFO5I_03270</name>
</gene>
<accession>A0ABV9MT87</accession>
<evidence type="ECO:0000259" key="1">
    <source>
        <dbReference type="Pfam" id="PF05043"/>
    </source>
</evidence>